<evidence type="ECO:0000256" key="1">
    <source>
        <dbReference type="SAM" id="Phobius"/>
    </source>
</evidence>
<evidence type="ECO:0000313" key="3">
    <source>
        <dbReference type="EMBL" id="GMK54504.1"/>
    </source>
</evidence>
<feature type="transmembrane region" description="Helical" evidence="1">
    <location>
        <begin position="131"/>
        <end position="149"/>
    </location>
</feature>
<comment type="caution">
    <text evidence="3">The sequence shown here is derived from an EMBL/GenBank/DDBJ whole genome shotgun (WGS) entry which is preliminary data.</text>
</comment>
<dbReference type="AlphaFoldDB" id="A0AAD3YAA1"/>
<gene>
    <name evidence="3" type="ORF">CspeluHIS016_0110900</name>
</gene>
<feature type="signal peptide" evidence="2">
    <location>
        <begin position="1"/>
        <end position="21"/>
    </location>
</feature>
<sequence>MKATTVVRLVLLLALAAAASSLSCLAAYVRASSAITPDGGMAYELAYWREKRTEIFLSLATSGAVVVYVVLFLGIAVFCPLSRLVSVWADVLALSALLWASAAAGGLLSPSLRALWACPASRCKLALAGNILKWAEVLMLLLSLAAILISKLRRPATPWSSSLARLPCQPGAASPALTRRALYESRLLQSVSLAGNATPPGAGGLRVYSVASPSAVALPVPAHAPSRRSSRGARSRPTTYFNSWAEGRVHIPVLPETLVPASPEALHTPMSPEPGHSGVGR</sequence>
<dbReference type="Proteomes" id="UP001222932">
    <property type="component" value="Unassembled WGS sequence"/>
</dbReference>
<feature type="chain" id="PRO_5042110300" description="MARVEL domain-containing protein" evidence="2">
    <location>
        <begin position="22"/>
        <end position="281"/>
    </location>
</feature>
<keyword evidence="1" id="KW-0812">Transmembrane</keyword>
<evidence type="ECO:0008006" key="5">
    <source>
        <dbReference type="Google" id="ProtNLM"/>
    </source>
</evidence>
<dbReference type="EMBL" id="BTCM01000001">
    <property type="protein sequence ID" value="GMK54504.1"/>
    <property type="molecule type" value="Genomic_DNA"/>
</dbReference>
<reference evidence="3" key="2">
    <citation type="submission" date="2023-06" db="EMBL/GenBank/DDBJ databases">
        <authorList>
            <person name="Kobayashi Y."/>
            <person name="Kayamori A."/>
            <person name="Aoki K."/>
            <person name="Shiwa Y."/>
            <person name="Fujita N."/>
            <person name="Sugita T."/>
            <person name="Iwasaki W."/>
            <person name="Tanaka N."/>
            <person name="Takashima M."/>
        </authorList>
    </citation>
    <scope>NUCLEOTIDE SEQUENCE</scope>
    <source>
        <strain evidence="3">HIS016</strain>
    </source>
</reference>
<organism evidence="3 4">
    <name type="scientific">Cutaneotrichosporon spelunceum</name>
    <dbReference type="NCBI Taxonomy" id="1672016"/>
    <lineage>
        <taxon>Eukaryota</taxon>
        <taxon>Fungi</taxon>
        <taxon>Dikarya</taxon>
        <taxon>Basidiomycota</taxon>
        <taxon>Agaricomycotina</taxon>
        <taxon>Tremellomycetes</taxon>
        <taxon>Trichosporonales</taxon>
        <taxon>Trichosporonaceae</taxon>
        <taxon>Cutaneotrichosporon</taxon>
    </lineage>
</organism>
<evidence type="ECO:0000313" key="4">
    <source>
        <dbReference type="Proteomes" id="UP001222932"/>
    </source>
</evidence>
<reference evidence="3" key="1">
    <citation type="journal article" date="2023" name="BMC Genomics">
        <title>Chromosome-level genome assemblies of Cutaneotrichosporon spp. (Trichosporonales, Basidiomycota) reveal imbalanced evolution between nucleotide sequences and chromosome synteny.</title>
        <authorList>
            <person name="Kobayashi Y."/>
            <person name="Kayamori A."/>
            <person name="Aoki K."/>
            <person name="Shiwa Y."/>
            <person name="Matsutani M."/>
            <person name="Fujita N."/>
            <person name="Sugita T."/>
            <person name="Iwasaki W."/>
            <person name="Tanaka N."/>
            <person name="Takashima M."/>
        </authorList>
    </citation>
    <scope>NUCLEOTIDE SEQUENCE</scope>
    <source>
        <strain evidence="3">HIS016</strain>
    </source>
</reference>
<proteinExistence type="predicted"/>
<name>A0AAD3YAA1_9TREE</name>
<feature type="transmembrane region" description="Helical" evidence="1">
    <location>
        <begin position="55"/>
        <end position="79"/>
    </location>
</feature>
<feature type="transmembrane region" description="Helical" evidence="1">
    <location>
        <begin position="91"/>
        <end position="111"/>
    </location>
</feature>
<dbReference type="PROSITE" id="PS51257">
    <property type="entry name" value="PROKAR_LIPOPROTEIN"/>
    <property type="match status" value="1"/>
</dbReference>
<keyword evidence="2" id="KW-0732">Signal</keyword>
<keyword evidence="1" id="KW-0472">Membrane</keyword>
<protein>
    <recommendedName>
        <fullName evidence="5">MARVEL domain-containing protein</fullName>
    </recommendedName>
</protein>
<accession>A0AAD3YAA1</accession>
<keyword evidence="4" id="KW-1185">Reference proteome</keyword>
<evidence type="ECO:0000256" key="2">
    <source>
        <dbReference type="SAM" id="SignalP"/>
    </source>
</evidence>
<keyword evidence="1" id="KW-1133">Transmembrane helix</keyword>